<dbReference type="EMBL" id="CP000440">
    <property type="protein sequence ID" value="ABI88759.1"/>
    <property type="molecule type" value="Genomic_DNA"/>
</dbReference>
<accession>Q0BAR4</accession>
<evidence type="ECO:0000313" key="2">
    <source>
        <dbReference type="EMBL" id="ABI88759.1"/>
    </source>
</evidence>
<reference evidence="2" key="1">
    <citation type="submission" date="2009-01" db="EMBL/GenBank/DDBJ databases">
        <title>Complete sequence of Chromosome 1 of Burkholderia cepacia AMMD.</title>
        <authorList>
            <consortium name="US DOE Joint Genome Institute"/>
            <person name="Copeland A."/>
            <person name="Lucas S."/>
            <person name="Lapidus A."/>
            <person name="Barry K."/>
            <person name="Detter J.C."/>
            <person name="Glavina del Rio T."/>
            <person name="Hammon N."/>
            <person name="Israni S."/>
            <person name="Pitluck S."/>
            <person name="Bruce D."/>
            <person name="Chain P."/>
            <person name="Malfatti S."/>
            <person name="Shin M."/>
            <person name="Vergez L."/>
            <person name="Schmutz J."/>
            <person name="Larimer F."/>
            <person name="Land M."/>
            <person name="Hauser L."/>
            <person name="Kyrpides N."/>
            <person name="Kim E."/>
            <person name="Parke J."/>
            <person name="Coenye T."/>
            <person name="Konstantinidis K."/>
            <person name="Ramette A."/>
            <person name="Tiedje J."/>
            <person name="Richardson P."/>
        </authorList>
    </citation>
    <scope>NUCLEOTIDE SEQUENCE [LARGE SCALE GENOMIC DNA]</scope>
    <source>
        <strain evidence="2">AMMD</strain>
    </source>
</reference>
<evidence type="ECO:0000313" key="3">
    <source>
        <dbReference type="Proteomes" id="UP000000662"/>
    </source>
</evidence>
<gene>
    <name evidence="2" type="ordered locus">Bamb_3203</name>
</gene>
<feature type="region of interest" description="Disordered" evidence="1">
    <location>
        <begin position="32"/>
        <end position="70"/>
    </location>
</feature>
<feature type="compositionally biased region" description="Low complexity" evidence="1">
    <location>
        <begin position="35"/>
        <end position="46"/>
    </location>
</feature>
<dbReference type="Proteomes" id="UP000000662">
    <property type="component" value="Chromosome 1"/>
</dbReference>
<protein>
    <submittedName>
        <fullName evidence="2">Uncharacterized protein</fullName>
    </submittedName>
</protein>
<keyword evidence="3" id="KW-1185">Reference proteome</keyword>
<name>Q0BAR4_BURCM</name>
<dbReference type="KEGG" id="bam:Bamb_3203"/>
<evidence type="ECO:0000256" key="1">
    <source>
        <dbReference type="SAM" id="MobiDB-lite"/>
    </source>
</evidence>
<proteinExistence type="predicted"/>
<feature type="compositionally biased region" description="Basic and acidic residues" evidence="1">
    <location>
        <begin position="47"/>
        <end position="56"/>
    </location>
</feature>
<sequence length="70" mass="7415">MTDARRTPRAAGWIIGRFVGSGHFNISPKHALEVAPGGARPPQRAAGRADGDDRSVRMRRPSAPPDATVA</sequence>
<dbReference type="AlphaFoldDB" id="Q0BAR4"/>
<organism evidence="2 3">
    <name type="scientific">Burkholderia ambifaria (strain ATCC BAA-244 / DSM 16087 / CCUG 44356 / LMG 19182 / AMMD)</name>
    <name type="common">Burkholderia cepacia (strain AMMD)</name>
    <dbReference type="NCBI Taxonomy" id="339670"/>
    <lineage>
        <taxon>Bacteria</taxon>
        <taxon>Pseudomonadati</taxon>
        <taxon>Pseudomonadota</taxon>
        <taxon>Betaproteobacteria</taxon>
        <taxon>Burkholderiales</taxon>
        <taxon>Burkholderiaceae</taxon>
        <taxon>Burkholderia</taxon>
        <taxon>Burkholderia cepacia complex</taxon>
    </lineage>
</organism>